<organism evidence="2 3">
    <name type="scientific">Recurvomyces mirabilis</name>
    <dbReference type="NCBI Taxonomy" id="574656"/>
    <lineage>
        <taxon>Eukaryota</taxon>
        <taxon>Fungi</taxon>
        <taxon>Dikarya</taxon>
        <taxon>Ascomycota</taxon>
        <taxon>Pezizomycotina</taxon>
        <taxon>Dothideomycetes</taxon>
        <taxon>Dothideomycetidae</taxon>
        <taxon>Mycosphaerellales</taxon>
        <taxon>Teratosphaeriaceae</taxon>
        <taxon>Recurvomyces</taxon>
    </lineage>
</organism>
<evidence type="ECO:0000313" key="2">
    <source>
        <dbReference type="EMBL" id="KAK3676732.1"/>
    </source>
</evidence>
<reference evidence="2" key="1">
    <citation type="submission" date="2023-07" db="EMBL/GenBank/DDBJ databases">
        <title>Black Yeasts Isolated from many extreme environments.</title>
        <authorList>
            <person name="Coleine C."/>
            <person name="Stajich J.E."/>
            <person name="Selbmann L."/>
        </authorList>
    </citation>
    <scope>NUCLEOTIDE SEQUENCE</scope>
    <source>
        <strain evidence="2">CCFEE 5485</strain>
    </source>
</reference>
<dbReference type="Proteomes" id="UP001274830">
    <property type="component" value="Unassembled WGS sequence"/>
</dbReference>
<keyword evidence="3" id="KW-1185">Reference proteome</keyword>
<gene>
    <name evidence="2" type="ORF">LTR78_003509</name>
</gene>
<feature type="chain" id="PRO_5041946301" description="Hydrophobin" evidence="1">
    <location>
        <begin position="20"/>
        <end position="100"/>
    </location>
</feature>
<dbReference type="EMBL" id="JAUTXT010000009">
    <property type="protein sequence ID" value="KAK3676732.1"/>
    <property type="molecule type" value="Genomic_DNA"/>
</dbReference>
<sequence length="100" mass="10131">MQFTILATMIFASATTVLGLTDTYNCFGGTALCCDSTTATNCVKALHTGSNGAYSCIDGVSTTDPASLGHVQGYCCFEWKNTNSILSGIGCGVGTAVGGI</sequence>
<comment type="caution">
    <text evidence="2">The sequence shown here is derived from an EMBL/GenBank/DDBJ whole genome shotgun (WGS) entry which is preliminary data.</text>
</comment>
<evidence type="ECO:0000313" key="3">
    <source>
        <dbReference type="Proteomes" id="UP001274830"/>
    </source>
</evidence>
<name>A0AAE0WRY2_9PEZI</name>
<dbReference type="AlphaFoldDB" id="A0AAE0WRY2"/>
<protein>
    <recommendedName>
        <fullName evidence="4">Hydrophobin</fullName>
    </recommendedName>
</protein>
<feature type="signal peptide" evidence="1">
    <location>
        <begin position="1"/>
        <end position="19"/>
    </location>
</feature>
<keyword evidence="1" id="KW-0732">Signal</keyword>
<evidence type="ECO:0000256" key="1">
    <source>
        <dbReference type="SAM" id="SignalP"/>
    </source>
</evidence>
<proteinExistence type="predicted"/>
<accession>A0AAE0WRY2</accession>
<evidence type="ECO:0008006" key="4">
    <source>
        <dbReference type="Google" id="ProtNLM"/>
    </source>
</evidence>